<comment type="caution">
    <text evidence="3">The sequence shown here is derived from an EMBL/GenBank/DDBJ whole genome shotgun (WGS) entry which is preliminary data.</text>
</comment>
<dbReference type="Pfam" id="PF03938">
    <property type="entry name" value="OmpH"/>
    <property type="match status" value="1"/>
</dbReference>
<name>A0ABS6SDZ9_9SPHN</name>
<accession>A0ABS6SDZ9</accession>
<evidence type="ECO:0000313" key="3">
    <source>
        <dbReference type="EMBL" id="MBV7256581.1"/>
    </source>
</evidence>
<protein>
    <submittedName>
        <fullName evidence="3">OmpH family outer membrane protein</fullName>
    </submittedName>
</protein>
<dbReference type="InterPro" id="IPR005632">
    <property type="entry name" value="Chaperone_Skp"/>
</dbReference>
<feature type="region of interest" description="Disordered" evidence="1">
    <location>
        <begin position="185"/>
        <end position="205"/>
    </location>
</feature>
<reference evidence="3 4" key="1">
    <citation type="submission" date="2021-04" db="EMBL/GenBank/DDBJ databases">
        <authorList>
            <person name="Pira H."/>
            <person name="Risdian C."/>
            <person name="Wink J."/>
        </authorList>
    </citation>
    <scope>NUCLEOTIDE SEQUENCE [LARGE SCALE GENOMIC DNA]</scope>
    <source>
        <strain evidence="3 4">WHA3</strain>
    </source>
</reference>
<feature type="compositionally biased region" description="Low complexity" evidence="1">
    <location>
        <begin position="188"/>
        <end position="205"/>
    </location>
</feature>
<evidence type="ECO:0000256" key="1">
    <source>
        <dbReference type="SAM" id="MobiDB-lite"/>
    </source>
</evidence>
<evidence type="ECO:0000313" key="4">
    <source>
        <dbReference type="Proteomes" id="UP000722336"/>
    </source>
</evidence>
<proteinExistence type="predicted"/>
<dbReference type="SMART" id="SM00935">
    <property type="entry name" value="OmpH"/>
    <property type="match status" value="1"/>
</dbReference>
<feature type="signal peptide" evidence="2">
    <location>
        <begin position="1"/>
        <end position="26"/>
    </location>
</feature>
<evidence type="ECO:0000256" key="2">
    <source>
        <dbReference type="SAM" id="SignalP"/>
    </source>
</evidence>
<dbReference type="PANTHER" id="PTHR35089:SF1">
    <property type="entry name" value="CHAPERONE PROTEIN SKP"/>
    <property type="match status" value="1"/>
</dbReference>
<keyword evidence="4" id="KW-1185">Reference proteome</keyword>
<dbReference type="PANTHER" id="PTHR35089">
    <property type="entry name" value="CHAPERONE PROTEIN SKP"/>
    <property type="match status" value="1"/>
</dbReference>
<keyword evidence="2" id="KW-0732">Signal</keyword>
<dbReference type="RefSeq" id="WP_218445246.1">
    <property type="nucleotide sequence ID" value="NZ_JAGSPA010000002.1"/>
</dbReference>
<feature type="chain" id="PRO_5046622458" evidence="2">
    <location>
        <begin position="27"/>
        <end position="205"/>
    </location>
</feature>
<dbReference type="Proteomes" id="UP000722336">
    <property type="component" value="Unassembled WGS sequence"/>
</dbReference>
<sequence>MTISKTLLAGAALAAAAMTTASPAFAQARAVAVISTDGAVQGSTAWTNAQTAIRSTYAAQIQALETRQAALAAELKPMQDAYNNAAQQPNATRESVAPYAQPLAQKQQAAQAEMQQLQQPVALARAYVAEQISVHLDAAAKAAMAAAGVDLALRPEGVLVVGQGSNANLTDEVVAELNKRVQNVSVTPPAGWQPGQLQQAAQPQQ</sequence>
<dbReference type="EMBL" id="JAGSPA010000002">
    <property type="protein sequence ID" value="MBV7256581.1"/>
    <property type="molecule type" value="Genomic_DNA"/>
</dbReference>
<organism evidence="3 4">
    <name type="scientific">Pacificimonas pallii</name>
    <dbReference type="NCBI Taxonomy" id="2827236"/>
    <lineage>
        <taxon>Bacteria</taxon>
        <taxon>Pseudomonadati</taxon>
        <taxon>Pseudomonadota</taxon>
        <taxon>Alphaproteobacteria</taxon>
        <taxon>Sphingomonadales</taxon>
        <taxon>Sphingosinicellaceae</taxon>
        <taxon>Pacificimonas</taxon>
    </lineage>
</organism>
<gene>
    <name evidence="3" type="ORF">KCG44_07255</name>
</gene>